<evidence type="ECO:0000259" key="12">
    <source>
        <dbReference type="Pfam" id="PF03007"/>
    </source>
</evidence>
<evidence type="ECO:0000256" key="2">
    <source>
        <dbReference type="ARBA" id="ARBA00005189"/>
    </source>
</evidence>
<proteinExistence type="inferred from homology"/>
<evidence type="ECO:0000256" key="6">
    <source>
        <dbReference type="ARBA" id="ARBA00022679"/>
    </source>
</evidence>
<name>A0ABT3CJ84_9MYCO</name>
<gene>
    <name evidence="14" type="ORF">H7J73_26660</name>
</gene>
<dbReference type="PANTHER" id="PTHR31650">
    <property type="entry name" value="O-ACYLTRANSFERASE (WSD1-LIKE) FAMILY PROTEIN"/>
    <property type="match status" value="1"/>
</dbReference>
<accession>A0ABT3CJ84</accession>
<evidence type="ECO:0000256" key="9">
    <source>
        <dbReference type="ARBA" id="ARBA00023315"/>
    </source>
</evidence>
<sequence>MNQRLSALDAGFLEAEDADQHASLAIGAVAVIEGPPPASAAFLSTIAQRTQSIPRWTQVLKCQPWDLTAPEWVDDDRFDIHRHARRVAVTAPGDDAALFRLVAELMERRLDRARPLWECWLIDGLSGDRWALLLKIHHSMADGMAAGAMLAALCDGNATNTEFPDGADDGRDVDRRHLDRGALNWLSGVWNTSFDTVRTVRRAALGATEIAAGILSTAAQEFTGPLTDLRRFSAATVSLADVKSICHRFDVTINDVALAAITDSFREAMLRRDRPIRRDSLRTLVPVSVRAPEDVHTPDNRVSVMLPLLPVEQTDPLQRLRCVHRRLTTSKLSGQSQAGSAAILATNLIPFPLTAWLIRLLAKLPQRGVVTVATNVPGPRHQVMVMGRPVLSLLPIPPIAIHLRLGIAITSYGDQLTFGVIGDFDGSVGADEIARGIEDGIDHLVTITRACKESRRVRGRLLLLSS</sequence>
<evidence type="ECO:0000313" key="15">
    <source>
        <dbReference type="Proteomes" id="UP001526201"/>
    </source>
</evidence>
<dbReference type="EMBL" id="JACKTY010000045">
    <property type="protein sequence ID" value="MCV7229596.1"/>
    <property type="molecule type" value="Genomic_DNA"/>
</dbReference>
<dbReference type="SUPFAM" id="SSF52777">
    <property type="entry name" value="CoA-dependent acyltransferases"/>
    <property type="match status" value="1"/>
</dbReference>
<comment type="pathway">
    <text evidence="1 11">Glycerolipid metabolism; triacylglycerol biosynthesis.</text>
</comment>
<dbReference type="EC" id="2.3.1.20" evidence="4 11"/>
<dbReference type="InterPro" id="IPR045034">
    <property type="entry name" value="O-acyltransferase_WSD1-like"/>
</dbReference>
<reference evidence="14 15" key="1">
    <citation type="journal article" date="2022" name="BMC Genomics">
        <title>Comparative genome analysis of mycobacteria focusing on tRNA and non-coding RNA.</title>
        <authorList>
            <person name="Behra P.R.K."/>
            <person name="Pettersson B.M.F."/>
            <person name="Ramesh M."/>
            <person name="Das S."/>
            <person name="Dasgupta S."/>
            <person name="Kirsebom L.A."/>
        </authorList>
    </citation>
    <scope>NUCLEOTIDE SEQUENCE [LARGE SCALE GENOMIC DNA]</scope>
    <source>
        <strain evidence="14 15">DSM 44078</strain>
    </source>
</reference>
<feature type="domain" description="O-acyltransferase WSD1-like N-terminal" evidence="12">
    <location>
        <begin position="5"/>
        <end position="257"/>
    </location>
</feature>
<dbReference type="NCBIfam" id="TIGR02946">
    <property type="entry name" value="acyl_WS_DGAT"/>
    <property type="match status" value="1"/>
</dbReference>
<keyword evidence="5 11" id="KW-0444">Lipid biosynthesis</keyword>
<keyword evidence="15" id="KW-1185">Reference proteome</keyword>
<organism evidence="14 15">
    <name type="scientific">Mycolicibacterium komossense</name>
    <dbReference type="NCBI Taxonomy" id="1779"/>
    <lineage>
        <taxon>Bacteria</taxon>
        <taxon>Bacillati</taxon>
        <taxon>Actinomycetota</taxon>
        <taxon>Actinomycetes</taxon>
        <taxon>Mycobacteriales</taxon>
        <taxon>Mycobacteriaceae</taxon>
        <taxon>Mycolicibacterium</taxon>
    </lineage>
</organism>
<evidence type="ECO:0000256" key="7">
    <source>
        <dbReference type="ARBA" id="ARBA00022798"/>
    </source>
</evidence>
<comment type="pathway">
    <text evidence="2">Lipid metabolism.</text>
</comment>
<dbReference type="Pfam" id="PF03007">
    <property type="entry name" value="WS_DGAT_cat"/>
    <property type="match status" value="1"/>
</dbReference>
<protein>
    <recommendedName>
        <fullName evidence="4 11">Diacylglycerol O-acyltransferase</fullName>
        <ecNumber evidence="4 11">2.3.1.20</ecNumber>
    </recommendedName>
</protein>
<dbReference type="InterPro" id="IPR014292">
    <property type="entry name" value="Acyl_transf_WS/DGAT"/>
</dbReference>
<dbReference type="InterPro" id="IPR009721">
    <property type="entry name" value="O-acyltransferase_WSD1_C"/>
</dbReference>
<comment type="similarity">
    <text evidence="3 11">Belongs to the long-chain O-acyltransferase family.</text>
</comment>
<evidence type="ECO:0000256" key="11">
    <source>
        <dbReference type="RuleBase" id="RU361241"/>
    </source>
</evidence>
<evidence type="ECO:0000256" key="1">
    <source>
        <dbReference type="ARBA" id="ARBA00004771"/>
    </source>
</evidence>
<evidence type="ECO:0000256" key="4">
    <source>
        <dbReference type="ARBA" id="ARBA00013244"/>
    </source>
</evidence>
<keyword evidence="6 11" id="KW-0808">Transferase</keyword>
<evidence type="ECO:0000256" key="8">
    <source>
        <dbReference type="ARBA" id="ARBA00023098"/>
    </source>
</evidence>
<dbReference type="RefSeq" id="WP_264070882.1">
    <property type="nucleotide sequence ID" value="NZ_JACKTY010000045.1"/>
</dbReference>
<evidence type="ECO:0000256" key="5">
    <source>
        <dbReference type="ARBA" id="ARBA00022516"/>
    </source>
</evidence>
<evidence type="ECO:0000256" key="3">
    <source>
        <dbReference type="ARBA" id="ARBA00009587"/>
    </source>
</evidence>
<comment type="catalytic activity">
    <reaction evidence="10 11">
        <text>an acyl-CoA + a 1,2-diacyl-sn-glycerol = a triacyl-sn-glycerol + CoA</text>
        <dbReference type="Rhea" id="RHEA:10868"/>
        <dbReference type="ChEBI" id="CHEBI:17815"/>
        <dbReference type="ChEBI" id="CHEBI:57287"/>
        <dbReference type="ChEBI" id="CHEBI:58342"/>
        <dbReference type="ChEBI" id="CHEBI:64615"/>
        <dbReference type="EC" id="2.3.1.20"/>
    </reaction>
</comment>
<evidence type="ECO:0000313" key="14">
    <source>
        <dbReference type="EMBL" id="MCV7229596.1"/>
    </source>
</evidence>
<keyword evidence="8 11" id="KW-0443">Lipid metabolism</keyword>
<dbReference type="InterPro" id="IPR004255">
    <property type="entry name" value="O-acyltransferase_WSD1_N"/>
</dbReference>
<dbReference type="Pfam" id="PF06974">
    <property type="entry name" value="WS_DGAT_C"/>
    <property type="match status" value="1"/>
</dbReference>
<dbReference type="PANTHER" id="PTHR31650:SF1">
    <property type="entry name" value="WAX ESTER SYNTHASE_DIACYLGLYCEROL ACYLTRANSFERASE 4-RELATED"/>
    <property type="match status" value="1"/>
</dbReference>
<dbReference type="InterPro" id="IPR023213">
    <property type="entry name" value="CAT-like_dom_sf"/>
</dbReference>
<feature type="domain" description="O-acyltransferase WSD1 C-terminal" evidence="13">
    <location>
        <begin position="300"/>
        <end position="442"/>
    </location>
</feature>
<dbReference type="Gene3D" id="3.30.559.10">
    <property type="entry name" value="Chloramphenicol acetyltransferase-like domain"/>
    <property type="match status" value="1"/>
</dbReference>
<comment type="caution">
    <text evidence="14">The sequence shown here is derived from an EMBL/GenBank/DDBJ whole genome shotgun (WGS) entry which is preliminary data.</text>
</comment>
<evidence type="ECO:0000256" key="10">
    <source>
        <dbReference type="ARBA" id="ARBA00048109"/>
    </source>
</evidence>
<keyword evidence="9 11" id="KW-0012">Acyltransferase</keyword>
<dbReference type="Proteomes" id="UP001526201">
    <property type="component" value="Unassembled WGS sequence"/>
</dbReference>
<keyword evidence="7 11" id="KW-0319">Glycerol metabolism</keyword>
<evidence type="ECO:0000259" key="13">
    <source>
        <dbReference type="Pfam" id="PF06974"/>
    </source>
</evidence>